<accession>A0A4Y9TNV4</accession>
<proteinExistence type="predicted"/>
<gene>
    <name evidence="3" type="ORF">E4T65_06420</name>
    <name evidence="2" type="ORF">IFU03_17825</name>
</gene>
<keyword evidence="1" id="KW-1133">Transmembrane helix</keyword>
<name>A0A4Y9TNV4_PSEFL</name>
<protein>
    <submittedName>
        <fullName evidence="3">DUF2946 domain-containing protein</fullName>
    </submittedName>
</protein>
<reference evidence="3 4" key="1">
    <citation type="submission" date="2019-03" db="EMBL/GenBank/DDBJ databases">
        <title>Biocontrol and xenobiotic degradation properties of endophytic Pseudomonas fluorescens strain BRZ63.</title>
        <authorList>
            <person name="Chlebek D.A."/>
            <person name="Pinski A."/>
            <person name="Zur J.P."/>
            <person name="Michalska J."/>
            <person name="Hupert-Kocurek K.T."/>
        </authorList>
    </citation>
    <scope>NUCLEOTIDE SEQUENCE [LARGE SCALE GENOMIC DNA]</scope>
    <source>
        <strain evidence="3 4">BRZ63</strain>
    </source>
</reference>
<dbReference type="EMBL" id="JACYNJ010000012">
    <property type="protein sequence ID" value="MBD8271613.1"/>
    <property type="molecule type" value="Genomic_DNA"/>
</dbReference>
<evidence type="ECO:0000313" key="2">
    <source>
        <dbReference type="EMBL" id="MBD8271613.1"/>
    </source>
</evidence>
<dbReference type="Proteomes" id="UP000610293">
    <property type="component" value="Unassembled WGS sequence"/>
</dbReference>
<dbReference type="Proteomes" id="UP000297322">
    <property type="component" value="Unassembled WGS sequence"/>
</dbReference>
<keyword evidence="1" id="KW-0472">Membrane</keyword>
<dbReference type="Pfam" id="PF11162">
    <property type="entry name" value="DUF2946"/>
    <property type="match status" value="1"/>
</dbReference>
<feature type="transmembrane region" description="Helical" evidence="1">
    <location>
        <begin position="75"/>
        <end position="97"/>
    </location>
</feature>
<evidence type="ECO:0000256" key="1">
    <source>
        <dbReference type="SAM" id="Phobius"/>
    </source>
</evidence>
<evidence type="ECO:0000313" key="4">
    <source>
        <dbReference type="Proteomes" id="UP000297322"/>
    </source>
</evidence>
<dbReference type="RefSeq" id="WP_081041709.1">
    <property type="nucleotide sequence ID" value="NZ_JACYNJ010000012.1"/>
</dbReference>
<dbReference type="AlphaFoldDB" id="A0A4Y9TNV4"/>
<sequence>MKIARNERSLVAWILYGCILFSAFTCAISHGQMAGLQLAGLDGPSCSMGGNFNADDQLDDSGLVTPITATDSTCVLVSLFGAIILAAFFCLWGLLLADQTRPLPNVQLSRLNRYCWPAANPRASPLGLPSL</sequence>
<feature type="transmembrane region" description="Helical" evidence="1">
    <location>
        <begin position="12"/>
        <end position="31"/>
    </location>
</feature>
<dbReference type="EMBL" id="SPVI01000003">
    <property type="protein sequence ID" value="TFW44139.1"/>
    <property type="molecule type" value="Genomic_DNA"/>
</dbReference>
<dbReference type="InterPro" id="IPR021333">
    <property type="entry name" value="DUF2946"/>
</dbReference>
<organism evidence="3 4">
    <name type="scientific">Pseudomonas fluorescens</name>
    <dbReference type="NCBI Taxonomy" id="294"/>
    <lineage>
        <taxon>Bacteria</taxon>
        <taxon>Pseudomonadati</taxon>
        <taxon>Pseudomonadota</taxon>
        <taxon>Gammaproteobacteria</taxon>
        <taxon>Pseudomonadales</taxon>
        <taxon>Pseudomonadaceae</taxon>
        <taxon>Pseudomonas</taxon>
    </lineage>
</organism>
<keyword evidence="1" id="KW-0812">Transmembrane</keyword>
<evidence type="ECO:0000313" key="3">
    <source>
        <dbReference type="EMBL" id="TFW44139.1"/>
    </source>
</evidence>
<comment type="caution">
    <text evidence="3">The sequence shown here is derived from an EMBL/GenBank/DDBJ whole genome shotgun (WGS) entry which is preliminary data.</text>
</comment>
<reference evidence="2" key="2">
    <citation type="journal article" date="2020" name="FEMS Microbiol. Ecol.">
        <title>Temporal dynamics of bacterial communities during seed development and maturation.</title>
        <authorList>
            <person name="Chesneau G."/>
            <person name="Torres-Cortes G."/>
            <person name="Briand M."/>
            <person name="Darrasse A."/>
            <person name="Preveaux A."/>
            <person name="Marais C."/>
            <person name="Jacques M.A."/>
            <person name="Shade A."/>
            <person name="Barret M."/>
        </authorList>
    </citation>
    <scope>NUCLEOTIDE SEQUENCE</scope>
    <source>
        <strain evidence="2">CFBP13533</strain>
    </source>
</reference>